<evidence type="ECO:0000313" key="2">
    <source>
        <dbReference type="Proteomes" id="UP000005156"/>
    </source>
</evidence>
<dbReference type="AlphaFoldDB" id="F3QKI2"/>
<gene>
    <name evidence="1" type="ORF">HMPREF9439_01443</name>
</gene>
<evidence type="ECO:0000313" key="1">
    <source>
        <dbReference type="EMBL" id="EGG54512.1"/>
    </source>
</evidence>
<organism evidence="1 2">
    <name type="scientific">Parasutterella excrementihominis YIT 11859</name>
    <dbReference type="NCBI Taxonomy" id="762966"/>
    <lineage>
        <taxon>Bacteria</taxon>
        <taxon>Pseudomonadati</taxon>
        <taxon>Pseudomonadota</taxon>
        <taxon>Betaproteobacteria</taxon>
        <taxon>Burkholderiales</taxon>
        <taxon>Sutterellaceae</taxon>
        <taxon>Parasutterella</taxon>
    </lineage>
</organism>
<accession>F3QKI2</accession>
<proteinExistence type="predicted"/>
<protein>
    <submittedName>
        <fullName evidence="1">Uncharacterized protein</fullName>
    </submittedName>
</protein>
<dbReference type="EMBL" id="AFBP01000037">
    <property type="protein sequence ID" value="EGG54512.1"/>
    <property type="molecule type" value="Genomic_DNA"/>
</dbReference>
<name>F3QKI2_9BURK</name>
<keyword evidence="2" id="KW-1185">Reference proteome</keyword>
<comment type="caution">
    <text evidence="1">The sequence shown here is derived from an EMBL/GenBank/DDBJ whole genome shotgun (WGS) entry which is preliminary data.</text>
</comment>
<dbReference type="Proteomes" id="UP000005156">
    <property type="component" value="Unassembled WGS sequence"/>
</dbReference>
<reference evidence="1 2" key="1">
    <citation type="submission" date="2011-02" db="EMBL/GenBank/DDBJ databases">
        <authorList>
            <person name="Weinstock G."/>
            <person name="Sodergren E."/>
            <person name="Clifton S."/>
            <person name="Fulton L."/>
            <person name="Fulton B."/>
            <person name="Courtney L."/>
            <person name="Fronick C."/>
            <person name="Harrison M."/>
            <person name="Strong C."/>
            <person name="Farmer C."/>
            <person name="Delahaunty K."/>
            <person name="Markovic C."/>
            <person name="Hall O."/>
            <person name="Minx P."/>
            <person name="Tomlinson C."/>
            <person name="Mitreva M."/>
            <person name="Hou S."/>
            <person name="Chen J."/>
            <person name="Wollam A."/>
            <person name="Pepin K.H."/>
            <person name="Johnson M."/>
            <person name="Bhonagiri V."/>
            <person name="Zhang X."/>
            <person name="Suruliraj S."/>
            <person name="Warren W."/>
            <person name="Chinwalla A."/>
            <person name="Mardis E.R."/>
            <person name="Wilson R.K."/>
        </authorList>
    </citation>
    <scope>NUCLEOTIDE SEQUENCE [LARGE SCALE GENOMIC DNA]</scope>
    <source>
        <strain evidence="1 2">YIT 11859</strain>
    </source>
</reference>
<dbReference type="HOGENOM" id="CLU_3155865_0_0_4"/>
<sequence>MFFLVLPEEFLNSWNIKRLCEQKFKSCRIQCELQKTIKGGAEKYVIQN</sequence>